<name>A0A9R1CRV5_9EURY</name>
<evidence type="ECO:0000256" key="7">
    <source>
        <dbReference type="ARBA" id="ARBA00022741"/>
    </source>
</evidence>
<evidence type="ECO:0000256" key="14">
    <source>
        <dbReference type="HAMAP-Rule" id="MF_00407"/>
    </source>
</evidence>
<keyword evidence="3 14" id="KW-0436">Ligase</keyword>
<dbReference type="NCBIfam" id="TIGR00574">
    <property type="entry name" value="dnl1"/>
    <property type="match status" value="1"/>
</dbReference>
<evidence type="ECO:0000256" key="6">
    <source>
        <dbReference type="ARBA" id="ARBA00022723"/>
    </source>
</evidence>
<keyword evidence="4 14" id="KW-0132">Cell division</keyword>
<comment type="cofactor">
    <cofactor evidence="14">
        <name>Mg(2+)</name>
        <dbReference type="ChEBI" id="CHEBI:18420"/>
    </cofactor>
</comment>
<dbReference type="GO" id="GO:0006281">
    <property type="term" value="P:DNA repair"/>
    <property type="evidence" value="ECO:0007669"/>
    <property type="project" value="UniProtKB-UniRule"/>
</dbReference>
<dbReference type="InterPro" id="IPR050191">
    <property type="entry name" value="ATP-dep_DNA_ligase"/>
</dbReference>
<dbReference type="EC" id="6.5.1.1" evidence="14"/>
<dbReference type="Pfam" id="PF01068">
    <property type="entry name" value="DNA_ligase_A_M"/>
    <property type="match status" value="1"/>
</dbReference>
<keyword evidence="12 14" id="KW-0234">DNA repair</keyword>
<evidence type="ECO:0000256" key="15">
    <source>
        <dbReference type="RuleBase" id="RU004196"/>
    </source>
</evidence>
<evidence type="ECO:0000256" key="9">
    <source>
        <dbReference type="ARBA" id="ARBA00022840"/>
    </source>
</evidence>
<dbReference type="GO" id="GO:0006310">
    <property type="term" value="P:DNA recombination"/>
    <property type="evidence" value="ECO:0007669"/>
    <property type="project" value="UniProtKB-UniRule"/>
</dbReference>
<keyword evidence="13 14" id="KW-0131">Cell cycle</keyword>
<comment type="catalytic activity">
    <reaction evidence="14">
        <text>ATP + (deoxyribonucleotide)n-3'-hydroxyl + 5'-phospho-(deoxyribonucleotide)m = (deoxyribonucleotide)n+m + AMP + diphosphate.</text>
        <dbReference type="EC" id="6.5.1.1"/>
    </reaction>
</comment>
<feature type="binding site" evidence="14">
    <location>
        <position position="419"/>
    </location>
    <ligand>
        <name>ATP</name>
        <dbReference type="ChEBI" id="CHEBI:30616"/>
    </ligand>
</feature>
<dbReference type="Pfam" id="PF04675">
    <property type="entry name" value="DNA_ligase_A_N"/>
    <property type="match status" value="1"/>
</dbReference>
<evidence type="ECO:0000256" key="10">
    <source>
        <dbReference type="ARBA" id="ARBA00022842"/>
    </source>
</evidence>
<dbReference type="GO" id="GO:0071897">
    <property type="term" value="P:DNA biosynthetic process"/>
    <property type="evidence" value="ECO:0007669"/>
    <property type="project" value="InterPro"/>
</dbReference>
<sequence length="547" mass="59039">MDFADFAARAAAIEGESADLETIGLVADLFGDAGEDLGAVARFVQGRIVPAHDDTKLDVGPTLCYEALARAAGRNVSAADVEAELAAVGEIGAVAESLDLGGQRGLEAFGDGTPDPLTVAEVQRTLRSIATASGGGSTDTKRNTLFGLFNRAEPLEARYLARLVLGEMRIGVGEGTVRDAVAEAFEASTEAVERALQVSNDCGVVARTAREDGEAGLSAIRLRVGRPVKAMLAQTGTAIEAIESWGDAAVETKFDGVRVQIHYDGETPRLFSRNLEDVTDSLPEVVDAVERSIDVPAILDGEVVAVDPDGTPLPFQEVLRRFRRKHDVAAAREDVAVELHAFDCLHVDGEDLLDTPLERRHERLRERLPDAAVDLTVSDDPDAIADLESEALSKGHEGIMLKNPESTYTPGKRGQNWLKRKPDVETLDLVVTGAEWGEGRRANLFGTFVVSVRTDDGYEPVGKVATGITDGELETLHERLEPHVRSETGTEVDIEPAVVFEVGYEEIQRSPTYGSGYALRFPRFVGIREDKSPADADSLERLRRLYS</sequence>
<evidence type="ECO:0000256" key="5">
    <source>
        <dbReference type="ARBA" id="ARBA00022705"/>
    </source>
</evidence>
<dbReference type="InterPro" id="IPR054890">
    <property type="entry name" value="LigA_Halo"/>
</dbReference>
<keyword evidence="10 14" id="KW-0460">Magnesium</keyword>
<dbReference type="GO" id="GO:0006273">
    <property type="term" value="P:lagging strand elongation"/>
    <property type="evidence" value="ECO:0007669"/>
    <property type="project" value="TreeGrafter"/>
</dbReference>
<dbReference type="Proteomes" id="UP001139494">
    <property type="component" value="Unassembled WGS sequence"/>
</dbReference>
<dbReference type="InterPro" id="IPR012308">
    <property type="entry name" value="DNA_ligase_ATP-dep_N"/>
</dbReference>
<keyword evidence="7 14" id="KW-0547">Nucleotide-binding</keyword>
<feature type="binding site" evidence="14">
    <location>
        <position position="342"/>
    </location>
    <ligand>
        <name>ATP</name>
        <dbReference type="ChEBI" id="CHEBI:30616"/>
    </ligand>
</feature>
<dbReference type="InterPro" id="IPR016059">
    <property type="entry name" value="DNA_ligase_ATP-dep_CS"/>
</dbReference>
<comment type="similarity">
    <text evidence="1 14 15">Belongs to the ATP-dependent DNA ligase family.</text>
</comment>
<evidence type="ECO:0000256" key="13">
    <source>
        <dbReference type="ARBA" id="ARBA00023306"/>
    </source>
</evidence>
<gene>
    <name evidence="14" type="primary">lig</name>
    <name evidence="17" type="ORF">KM295_03380</name>
</gene>
<feature type="binding site" evidence="14">
    <location>
        <position position="273"/>
    </location>
    <ligand>
        <name>ATP</name>
        <dbReference type="ChEBI" id="CHEBI:30616"/>
    </ligand>
</feature>
<dbReference type="GO" id="GO:0005524">
    <property type="term" value="F:ATP binding"/>
    <property type="evidence" value="ECO:0007669"/>
    <property type="project" value="UniProtKB-UniRule"/>
</dbReference>
<dbReference type="InterPro" id="IPR036599">
    <property type="entry name" value="DNA_ligase_N_sf"/>
</dbReference>
<organism evidence="17 18">
    <name type="scientific">Natronomonas aquatica</name>
    <dbReference type="NCBI Taxonomy" id="2841590"/>
    <lineage>
        <taxon>Archaea</taxon>
        <taxon>Methanobacteriati</taxon>
        <taxon>Methanobacteriota</taxon>
        <taxon>Stenosarchaea group</taxon>
        <taxon>Halobacteria</taxon>
        <taxon>Halobacteriales</taxon>
        <taxon>Natronomonadaceae</taxon>
        <taxon>Natronomonas</taxon>
    </lineage>
</organism>
<dbReference type="NCBIfam" id="NF041331">
    <property type="entry name" value="LigA_Halo"/>
    <property type="match status" value="1"/>
</dbReference>
<dbReference type="CDD" id="cd07901">
    <property type="entry name" value="Adenylation_DNA_ligase_Arch_LigB"/>
    <property type="match status" value="1"/>
</dbReference>
<dbReference type="SUPFAM" id="SSF56091">
    <property type="entry name" value="DNA ligase/mRNA capping enzyme, catalytic domain"/>
    <property type="match status" value="1"/>
</dbReference>
<dbReference type="FunFam" id="1.10.3260.10:FF:000007">
    <property type="entry name" value="DNA ligase"/>
    <property type="match status" value="1"/>
</dbReference>
<protein>
    <recommendedName>
        <fullName evidence="2 14">DNA ligase</fullName>
        <ecNumber evidence="14">6.5.1.1</ecNumber>
    </recommendedName>
    <alternativeName>
        <fullName evidence="14">Polydeoxyribonucleotide synthase [ATP]</fullName>
    </alternativeName>
</protein>
<dbReference type="AlphaFoldDB" id="A0A9R1CRV5"/>
<dbReference type="InterPro" id="IPR012340">
    <property type="entry name" value="NA-bd_OB-fold"/>
</dbReference>
<keyword evidence="9 14" id="KW-0067">ATP-binding</keyword>
<comment type="caution">
    <text evidence="17">The sequence shown here is derived from an EMBL/GenBank/DDBJ whole genome shotgun (WGS) entry which is preliminary data.</text>
</comment>
<keyword evidence="18" id="KW-1185">Reference proteome</keyword>
<feature type="binding site" evidence="14">
    <location>
        <position position="258"/>
    </location>
    <ligand>
        <name>ATP</name>
        <dbReference type="ChEBI" id="CHEBI:30616"/>
    </ligand>
</feature>
<dbReference type="EMBL" id="JAHLKM010000002">
    <property type="protein sequence ID" value="MCQ4332544.1"/>
    <property type="molecule type" value="Genomic_DNA"/>
</dbReference>
<evidence type="ECO:0000256" key="8">
    <source>
        <dbReference type="ARBA" id="ARBA00022763"/>
    </source>
</evidence>
<dbReference type="GO" id="GO:0003910">
    <property type="term" value="F:DNA ligase (ATP) activity"/>
    <property type="evidence" value="ECO:0007669"/>
    <property type="project" value="UniProtKB-UniRule"/>
</dbReference>
<comment type="function">
    <text evidence="14">DNA ligase that seals nicks in double-stranded DNA during DNA replication, DNA recombination and DNA repair.</text>
</comment>
<dbReference type="HAMAP" id="MF_00407">
    <property type="entry name" value="DNA_ligase"/>
    <property type="match status" value="1"/>
</dbReference>
<feature type="active site" description="N6-AMP-lysine intermediate" evidence="14">
    <location>
        <position position="253"/>
    </location>
</feature>
<dbReference type="RefSeq" id="WP_256028471.1">
    <property type="nucleotide sequence ID" value="NZ_JAHLKM010000002.1"/>
</dbReference>
<dbReference type="Gene3D" id="2.40.50.140">
    <property type="entry name" value="Nucleic acid-binding proteins"/>
    <property type="match status" value="1"/>
</dbReference>
<dbReference type="CDD" id="cd07972">
    <property type="entry name" value="OBF_DNA_ligase_Arch_LigB"/>
    <property type="match status" value="1"/>
</dbReference>
<feature type="binding site" evidence="14">
    <location>
        <position position="302"/>
    </location>
    <ligand>
        <name>ATP</name>
        <dbReference type="ChEBI" id="CHEBI:30616"/>
    </ligand>
</feature>
<evidence type="ECO:0000259" key="16">
    <source>
        <dbReference type="PROSITE" id="PS50160"/>
    </source>
</evidence>
<evidence type="ECO:0000256" key="3">
    <source>
        <dbReference type="ARBA" id="ARBA00022598"/>
    </source>
</evidence>
<evidence type="ECO:0000256" key="1">
    <source>
        <dbReference type="ARBA" id="ARBA00007572"/>
    </source>
</evidence>
<dbReference type="GO" id="GO:0046872">
    <property type="term" value="F:metal ion binding"/>
    <property type="evidence" value="ECO:0007669"/>
    <property type="project" value="UniProtKB-KW"/>
</dbReference>
<dbReference type="InterPro" id="IPR000977">
    <property type="entry name" value="DNA_ligase_ATP-dep"/>
</dbReference>
<dbReference type="GO" id="GO:0003677">
    <property type="term" value="F:DNA binding"/>
    <property type="evidence" value="ECO:0007669"/>
    <property type="project" value="InterPro"/>
</dbReference>
<dbReference type="PROSITE" id="PS00697">
    <property type="entry name" value="DNA_LIGASE_A1"/>
    <property type="match status" value="1"/>
</dbReference>
<dbReference type="PANTHER" id="PTHR45674:SF7">
    <property type="entry name" value="DNA LIGASE"/>
    <property type="match status" value="1"/>
</dbReference>
<dbReference type="InterPro" id="IPR012309">
    <property type="entry name" value="DNA_ligase_ATP-dep_C"/>
</dbReference>
<evidence type="ECO:0000256" key="12">
    <source>
        <dbReference type="ARBA" id="ARBA00023204"/>
    </source>
</evidence>
<dbReference type="PANTHER" id="PTHR45674">
    <property type="entry name" value="DNA LIGASE 1/3 FAMILY MEMBER"/>
    <property type="match status" value="1"/>
</dbReference>
<evidence type="ECO:0000313" key="18">
    <source>
        <dbReference type="Proteomes" id="UP001139494"/>
    </source>
</evidence>
<evidence type="ECO:0000256" key="11">
    <source>
        <dbReference type="ARBA" id="ARBA00023172"/>
    </source>
</evidence>
<dbReference type="Pfam" id="PF04679">
    <property type="entry name" value="DNA_ligase_A_C"/>
    <property type="match status" value="1"/>
</dbReference>
<dbReference type="InterPro" id="IPR022865">
    <property type="entry name" value="DNA_ligae_ATP-dep_bac/arc"/>
</dbReference>
<keyword evidence="8 14" id="KW-0227">DNA damage</keyword>
<evidence type="ECO:0000256" key="2">
    <source>
        <dbReference type="ARBA" id="ARBA00013308"/>
    </source>
</evidence>
<keyword evidence="6 14" id="KW-0479">Metal-binding</keyword>
<keyword evidence="5 14" id="KW-0235">DNA replication</keyword>
<reference evidence="17" key="1">
    <citation type="journal article" date="2023" name="Front. Microbiol.">
        <title>Genomic-based phylogenetic and metabolic analyses of the genus Natronomonas, and description of Natronomonas aquatica sp. nov.</title>
        <authorList>
            <person name="Garcia-Roldan A."/>
            <person name="Duran-Viseras A."/>
            <person name="de la Haba R.R."/>
            <person name="Corral P."/>
            <person name="Sanchez-Porro C."/>
            <person name="Ventosa A."/>
        </authorList>
    </citation>
    <scope>NUCLEOTIDE SEQUENCE</scope>
    <source>
        <strain evidence="17">F2-12</strain>
    </source>
</reference>
<dbReference type="Gene3D" id="3.30.470.30">
    <property type="entry name" value="DNA ligase/mRNA capping enzyme"/>
    <property type="match status" value="1"/>
</dbReference>
<keyword evidence="11 14" id="KW-0233">DNA recombination</keyword>
<feature type="domain" description="ATP-dependent DNA ligase family profile" evidence="16">
    <location>
        <begin position="330"/>
        <end position="454"/>
    </location>
</feature>
<feature type="binding site" evidence="14">
    <location>
        <position position="251"/>
    </location>
    <ligand>
        <name>ATP</name>
        <dbReference type="ChEBI" id="CHEBI:30616"/>
    </ligand>
</feature>
<evidence type="ECO:0000313" key="17">
    <source>
        <dbReference type="EMBL" id="MCQ4332544.1"/>
    </source>
</evidence>
<evidence type="ECO:0000256" key="4">
    <source>
        <dbReference type="ARBA" id="ARBA00022618"/>
    </source>
</evidence>
<dbReference type="GO" id="GO:0051301">
    <property type="term" value="P:cell division"/>
    <property type="evidence" value="ECO:0007669"/>
    <property type="project" value="UniProtKB-KW"/>
</dbReference>
<dbReference type="SUPFAM" id="SSF117018">
    <property type="entry name" value="ATP-dependent DNA ligase DNA-binding domain"/>
    <property type="match status" value="1"/>
</dbReference>
<dbReference type="SUPFAM" id="SSF50249">
    <property type="entry name" value="Nucleic acid-binding proteins"/>
    <property type="match status" value="1"/>
</dbReference>
<dbReference type="Gene3D" id="1.10.3260.10">
    <property type="entry name" value="DNA ligase, ATP-dependent, N-terminal domain"/>
    <property type="match status" value="1"/>
</dbReference>
<proteinExistence type="inferred from homology"/>
<feature type="binding site" evidence="14">
    <location>
        <position position="413"/>
    </location>
    <ligand>
        <name>ATP</name>
        <dbReference type="ChEBI" id="CHEBI:30616"/>
    </ligand>
</feature>
<dbReference type="PROSITE" id="PS50160">
    <property type="entry name" value="DNA_LIGASE_A3"/>
    <property type="match status" value="1"/>
</dbReference>
<accession>A0A9R1CRV5</accession>
<dbReference type="InterPro" id="IPR012310">
    <property type="entry name" value="DNA_ligase_ATP-dep_cent"/>
</dbReference>